<dbReference type="SUPFAM" id="SSF160104">
    <property type="entry name" value="Acetoacetate decarboxylase-like"/>
    <property type="match status" value="1"/>
</dbReference>
<dbReference type="Gene3D" id="2.40.400.10">
    <property type="entry name" value="Acetoacetate decarboxylase-like"/>
    <property type="match status" value="1"/>
</dbReference>
<dbReference type="EMBL" id="BAABHD010000029">
    <property type="protein sequence ID" value="GAA4457351.1"/>
    <property type="molecule type" value="Genomic_DNA"/>
</dbReference>
<gene>
    <name evidence="1" type="ORF">GCM10023189_27890</name>
</gene>
<organism evidence="1 2">
    <name type="scientific">Nibrella saemangeumensis</name>
    <dbReference type="NCBI Taxonomy" id="1084526"/>
    <lineage>
        <taxon>Bacteria</taxon>
        <taxon>Pseudomonadati</taxon>
        <taxon>Bacteroidota</taxon>
        <taxon>Cytophagia</taxon>
        <taxon>Cytophagales</taxon>
        <taxon>Spirosomataceae</taxon>
        <taxon>Nibrella</taxon>
    </lineage>
</organism>
<dbReference type="RefSeq" id="WP_345244442.1">
    <property type="nucleotide sequence ID" value="NZ_BAABHD010000029.1"/>
</dbReference>
<dbReference type="InterPro" id="IPR023375">
    <property type="entry name" value="ADC_dom_sf"/>
</dbReference>
<proteinExistence type="predicted"/>
<evidence type="ECO:0008006" key="3">
    <source>
        <dbReference type="Google" id="ProtNLM"/>
    </source>
</evidence>
<dbReference type="PANTHER" id="PTHR40518:SF1">
    <property type="entry name" value="ACETOACETATE DECARBOXYLASE"/>
    <property type="match status" value="1"/>
</dbReference>
<comment type="caution">
    <text evidence="1">The sequence shown here is derived from an EMBL/GenBank/DDBJ whole genome shotgun (WGS) entry which is preliminary data.</text>
</comment>
<evidence type="ECO:0000313" key="1">
    <source>
        <dbReference type="EMBL" id="GAA4457351.1"/>
    </source>
</evidence>
<sequence length="213" mass="24076">MPIIPPPWSLTGNGLVLIYHFPEAFVRNHGFLAGYQRLTYKGWLGAVILADYDTSGVGPYRELLFMPGLFGFGRRRSFSISKIYVSTQDSVESGIANWGIPKELADFEIVHTPDGSTLYRVSRGRHLFFQLRVRSWGPEFPVTTKLIPRLGVIQQRDRDLLFTHLTASGKARLASRKSMLIDPVYFPDFSQIRPLAILSIQGFSMTFPVPELV</sequence>
<dbReference type="Proteomes" id="UP001501175">
    <property type="component" value="Unassembled WGS sequence"/>
</dbReference>
<keyword evidence="2" id="KW-1185">Reference proteome</keyword>
<accession>A0ABP8MWK9</accession>
<evidence type="ECO:0000313" key="2">
    <source>
        <dbReference type="Proteomes" id="UP001501175"/>
    </source>
</evidence>
<protein>
    <recommendedName>
        <fullName evidence="3">Acetoacetate decarboxylase</fullName>
    </recommendedName>
</protein>
<dbReference type="PANTHER" id="PTHR40518">
    <property type="entry name" value="ACETOACETATE DECARBOXYLASE"/>
    <property type="match status" value="1"/>
</dbReference>
<reference evidence="2" key="1">
    <citation type="journal article" date="2019" name="Int. J. Syst. Evol. Microbiol.">
        <title>The Global Catalogue of Microorganisms (GCM) 10K type strain sequencing project: providing services to taxonomists for standard genome sequencing and annotation.</title>
        <authorList>
            <consortium name="The Broad Institute Genomics Platform"/>
            <consortium name="The Broad Institute Genome Sequencing Center for Infectious Disease"/>
            <person name="Wu L."/>
            <person name="Ma J."/>
        </authorList>
    </citation>
    <scope>NUCLEOTIDE SEQUENCE [LARGE SCALE GENOMIC DNA]</scope>
    <source>
        <strain evidence="2">JCM 17927</strain>
    </source>
</reference>
<name>A0ABP8MWK9_9BACT</name>